<reference evidence="3" key="1">
    <citation type="submission" date="2015-08" db="UniProtKB">
        <authorList>
            <consortium name="WormBaseParasite"/>
        </authorList>
    </citation>
    <scope>IDENTIFICATION</scope>
</reference>
<dbReference type="WBParaSite" id="TCONS_00007682.p1">
    <property type="protein sequence ID" value="TCONS_00007682.p1"/>
    <property type="gene ID" value="XLOC_005718"/>
</dbReference>
<organism evidence="3">
    <name type="scientific">Strongyloides stercoralis</name>
    <name type="common">Threadworm</name>
    <dbReference type="NCBI Taxonomy" id="6248"/>
    <lineage>
        <taxon>Eukaryota</taxon>
        <taxon>Metazoa</taxon>
        <taxon>Ecdysozoa</taxon>
        <taxon>Nematoda</taxon>
        <taxon>Chromadorea</taxon>
        <taxon>Rhabditida</taxon>
        <taxon>Tylenchina</taxon>
        <taxon>Panagrolaimomorpha</taxon>
        <taxon>Strongyloidoidea</taxon>
        <taxon>Strongyloididae</taxon>
        <taxon>Strongyloides</taxon>
    </lineage>
</organism>
<dbReference type="AlphaFoldDB" id="A0A0K0EL27"/>
<keyword evidence="1" id="KW-1133">Transmembrane helix</keyword>
<sequence>MVLKNVTIFIDNNGNHKAIKSYSFENKTSKNDKERNTVITIGIVNVICQIGVYFCLLKFEQNSLIIGITGFIITCLSLIIFYYGYYKKFKRYKYTNIIYIIFQLILVILIVLRMSQYICYSTIHKIYYLDIKDPLNNINENYFSKGMDKSSTILLRCCCGIIFIIVWILGLKNSYYLYNETTQLVKKRSNIKKLNKMKTEPIQVGTQKANWNQPCIY</sequence>
<evidence type="ECO:0000256" key="1">
    <source>
        <dbReference type="SAM" id="Phobius"/>
    </source>
</evidence>
<keyword evidence="1" id="KW-0472">Membrane</keyword>
<feature type="transmembrane region" description="Helical" evidence="1">
    <location>
        <begin position="65"/>
        <end position="85"/>
    </location>
</feature>
<feature type="transmembrane region" description="Helical" evidence="1">
    <location>
        <begin position="97"/>
        <end position="118"/>
    </location>
</feature>
<name>A0A0K0EL27_STRER</name>
<dbReference type="WBParaSite" id="SSTP_0001017100.1">
    <property type="protein sequence ID" value="SSTP_0001017100.1"/>
    <property type="gene ID" value="SSTP_0001017100"/>
</dbReference>
<dbReference type="Proteomes" id="UP000035681">
    <property type="component" value="Unplaced"/>
</dbReference>
<proteinExistence type="predicted"/>
<feature type="transmembrane region" description="Helical" evidence="1">
    <location>
        <begin position="153"/>
        <end position="171"/>
    </location>
</feature>
<evidence type="ECO:0000313" key="2">
    <source>
        <dbReference type="Proteomes" id="UP000035681"/>
    </source>
</evidence>
<keyword evidence="1" id="KW-0812">Transmembrane</keyword>
<evidence type="ECO:0000313" key="3">
    <source>
        <dbReference type="WBParaSite" id="SSTP_0001017100.1"/>
    </source>
</evidence>
<feature type="transmembrane region" description="Helical" evidence="1">
    <location>
        <begin position="37"/>
        <end position="59"/>
    </location>
</feature>
<keyword evidence="2" id="KW-1185">Reference proteome</keyword>
<protein>
    <submittedName>
        <fullName evidence="3">Transmembrane protein</fullName>
    </submittedName>
</protein>
<accession>A0A0K0EL27</accession>